<keyword evidence="2" id="KW-0067">ATP-binding</keyword>
<keyword evidence="1" id="KW-1133">Transmembrane helix</keyword>
<protein>
    <submittedName>
        <fullName evidence="2">ABC transporter ATP-binding protein</fullName>
    </submittedName>
</protein>
<dbReference type="EMBL" id="CP033893">
    <property type="protein sequence ID" value="QDL33612.1"/>
    <property type="molecule type" value="Genomic_DNA"/>
</dbReference>
<evidence type="ECO:0000256" key="1">
    <source>
        <dbReference type="SAM" id="Phobius"/>
    </source>
</evidence>
<accession>A0A515CZP4</accession>
<dbReference type="Proteomes" id="UP000317572">
    <property type="component" value="Chromosome"/>
</dbReference>
<dbReference type="EMBL" id="CP068148">
    <property type="protein sequence ID" value="QQU54483.1"/>
    <property type="molecule type" value="Genomic_DNA"/>
</dbReference>
<keyword evidence="1" id="KW-0472">Membrane</keyword>
<keyword evidence="2" id="KW-0547">Nucleotide-binding</keyword>
<evidence type="ECO:0000313" key="3">
    <source>
        <dbReference type="EMBL" id="QQU54483.1"/>
    </source>
</evidence>
<dbReference type="AlphaFoldDB" id="A0A515CZP4"/>
<gene>
    <name evidence="2" type="ORF">EGO53_18180</name>
    <name evidence="3" type="ORF">I6I38_19520</name>
</gene>
<proteinExistence type="predicted"/>
<keyword evidence="1" id="KW-0812">Transmembrane</keyword>
<reference evidence="3 5" key="2">
    <citation type="submission" date="2021-01" db="EMBL/GenBank/DDBJ databases">
        <title>FDA dAtabase for Regulatory Grade micrObial Sequences (FDA-ARGOS): Supporting development and validation of Infectious Disease Dx tests.</title>
        <authorList>
            <person name="Blissenbach B."/>
            <person name="Krut O."/>
            <person name="Tallon L."/>
            <person name="Sadzewicz L."/>
            <person name="Zhao X."/>
            <person name="Boylan J."/>
            <person name="Ott S."/>
            <person name="Bowen H."/>
            <person name="Vavikolanu K."/>
            <person name="Mehta A."/>
            <person name="Aluvathingal J."/>
            <person name="Nadendla S."/>
            <person name="Yan Y."/>
            <person name="Sichtig H."/>
        </authorList>
    </citation>
    <scope>NUCLEOTIDE SEQUENCE [LARGE SCALE GENOMIC DNA]</scope>
    <source>
        <strain evidence="3 5">FDAARGOS_1081</strain>
    </source>
</reference>
<evidence type="ECO:0000313" key="2">
    <source>
        <dbReference type="EMBL" id="QDL33612.1"/>
    </source>
</evidence>
<sequence length="87" mass="9886">MGISEEEYIRRLSQEKNAVGNTAKWVAIVSAIYFALMVFYGHPIGVLTMSGLIFIVSTTTWLKKRQKVKSYRRALAKINDEPPVQQP</sequence>
<name>A0A515CZP4_SERLI</name>
<evidence type="ECO:0000313" key="4">
    <source>
        <dbReference type="Proteomes" id="UP000317572"/>
    </source>
</evidence>
<dbReference type="RefSeq" id="WP_046374395.1">
    <property type="nucleotide sequence ID" value="NZ_CADDTP010000006.1"/>
</dbReference>
<dbReference type="STRING" id="614.XJ20_18975"/>
<feature type="transmembrane region" description="Helical" evidence="1">
    <location>
        <begin position="46"/>
        <end position="63"/>
    </location>
</feature>
<dbReference type="GO" id="GO:0005524">
    <property type="term" value="F:ATP binding"/>
    <property type="evidence" value="ECO:0007669"/>
    <property type="project" value="UniProtKB-KW"/>
</dbReference>
<reference evidence="2 4" key="1">
    <citation type="submission" date="2018-11" db="EMBL/GenBank/DDBJ databases">
        <title>The first complete genome of Serratia liquefaciens isolated from metalophyte plant revel distinctness adaptive mechanisms in an extreme habitat.</title>
        <authorList>
            <person name="Caneschi W.L."/>
            <person name="Sanchez A.B."/>
            <person name="Felestrino E.B."/>
            <person name="Assis R.A.B."/>
            <person name="Lemes C.G.C."/>
            <person name="Cordeiro I.F."/>
            <person name="Fonseca N.P."/>
            <person name="Villa M."/>
            <person name="Vieira I.T."/>
            <person name="Moraes L.A."/>
            <person name="Kamino L.H.Y."/>
            <person name="do Carmo F."/>
            <person name="Garcia C.M."/>
            <person name="Almeida N.F."/>
            <person name="Silva R.S."/>
            <person name="Ferro J.A."/>
            <person name="Ferro M.I.T."/>
            <person name="Varani A.M."/>
            <person name="Ferreira R.M."/>
            <person name="dos Santos V.L."/>
            <person name="Silva U.C."/>
            <person name="Setubal J.C."/>
            <person name="Moreira L.M."/>
        </authorList>
    </citation>
    <scope>NUCLEOTIDE SEQUENCE [LARGE SCALE GENOMIC DNA]</scope>
    <source>
        <strain evidence="2 4">FG3</strain>
    </source>
</reference>
<organism evidence="2 4">
    <name type="scientific">Serratia liquefaciens</name>
    <dbReference type="NCBI Taxonomy" id="614"/>
    <lineage>
        <taxon>Bacteria</taxon>
        <taxon>Pseudomonadati</taxon>
        <taxon>Pseudomonadota</taxon>
        <taxon>Gammaproteobacteria</taxon>
        <taxon>Enterobacterales</taxon>
        <taxon>Yersiniaceae</taxon>
        <taxon>Serratia</taxon>
    </lineage>
</organism>
<keyword evidence="5" id="KW-1185">Reference proteome</keyword>
<evidence type="ECO:0000313" key="5">
    <source>
        <dbReference type="Proteomes" id="UP000595237"/>
    </source>
</evidence>
<dbReference type="Proteomes" id="UP000595237">
    <property type="component" value="Chromosome"/>
</dbReference>
<feature type="transmembrane region" description="Helical" evidence="1">
    <location>
        <begin position="21"/>
        <end position="40"/>
    </location>
</feature>